<dbReference type="GO" id="GO:0009055">
    <property type="term" value="F:electron transfer activity"/>
    <property type="evidence" value="ECO:0007669"/>
    <property type="project" value="InterPro"/>
</dbReference>
<dbReference type="SUPFAM" id="SSF54292">
    <property type="entry name" value="2Fe-2S ferredoxin-like"/>
    <property type="match status" value="1"/>
</dbReference>
<dbReference type="EMBL" id="SJPY01000005">
    <property type="protein sequence ID" value="TWU40094.1"/>
    <property type="molecule type" value="Genomic_DNA"/>
</dbReference>
<dbReference type="InterPro" id="IPR050573">
    <property type="entry name" value="SDH/FRD_Iron-Sulfur"/>
</dbReference>
<name>A0A5C6DUZ8_9BACT</name>
<evidence type="ECO:0000256" key="2">
    <source>
        <dbReference type="ARBA" id="ARBA00009433"/>
    </source>
</evidence>
<evidence type="ECO:0000313" key="6">
    <source>
        <dbReference type="Proteomes" id="UP000315471"/>
    </source>
</evidence>
<protein>
    <submittedName>
        <fullName evidence="5">Succinate dehydrogenase iron-sulfur subunit</fullName>
    </submittedName>
</protein>
<dbReference type="InterPro" id="IPR036010">
    <property type="entry name" value="2Fe-2S_ferredoxin-like_sf"/>
</dbReference>
<feature type="domain" description="Succinate dehydogenase/fumarate reductase N-terminal" evidence="4">
    <location>
        <begin position="17"/>
        <end position="129"/>
    </location>
</feature>
<dbReference type="InterPro" id="IPR025192">
    <property type="entry name" value="Succ_DH/fum_Rdtase_N"/>
</dbReference>
<evidence type="ECO:0000256" key="1">
    <source>
        <dbReference type="ARBA" id="ARBA00001927"/>
    </source>
</evidence>
<keyword evidence="6" id="KW-1185">Reference proteome</keyword>
<accession>A0A5C6DUZ8</accession>
<dbReference type="AlphaFoldDB" id="A0A5C6DUZ8"/>
<dbReference type="PANTHER" id="PTHR11921">
    <property type="entry name" value="SUCCINATE DEHYDROGENASE IRON-SULFUR PROTEIN"/>
    <property type="match status" value="1"/>
</dbReference>
<dbReference type="InterPro" id="IPR012675">
    <property type="entry name" value="Beta-grasp_dom_sf"/>
</dbReference>
<comment type="cofactor">
    <cofactor evidence="3">
        <name>[2Fe-2S] cluster</name>
        <dbReference type="ChEBI" id="CHEBI:190135"/>
    </cofactor>
</comment>
<evidence type="ECO:0000313" key="5">
    <source>
        <dbReference type="EMBL" id="TWU40094.1"/>
    </source>
</evidence>
<dbReference type="Pfam" id="PF13085">
    <property type="entry name" value="Fer2_3"/>
    <property type="match status" value="1"/>
</dbReference>
<evidence type="ECO:0000259" key="4">
    <source>
        <dbReference type="Pfam" id="PF13085"/>
    </source>
</evidence>
<organism evidence="5 6">
    <name type="scientific">Novipirellula aureliae</name>
    <dbReference type="NCBI Taxonomy" id="2527966"/>
    <lineage>
        <taxon>Bacteria</taxon>
        <taxon>Pseudomonadati</taxon>
        <taxon>Planctomycetota</taxon>
        <taxon>Planctomycetia</taxon>
        <taxon>Pirellulales</taxon>
        <taxon>Pirellulaceae</taxon>
        <taxon>Novipirellula</taxon>
    </lineage>
</organism>
<comment type="cofactor">
    <cofactor evidence="1">
        <name>[3Fe-4S] cluster</name>
        <dbReference type="ChEBI" id="CHEBI:21137"/>
    </cofactor>
</comment>
<reference evidence="5 6" key="1">
    <citation type="submission" date="2019-02" db="EMBL/GenBank/DDBJ databases">
        <title>Deep-cultivation of Planctomycetes and their phenomic and genomic characterization uncovers novel biology.</title>
        <authorList>
            <person name="Wiegand S."/>
            <person name="Jogler M."/>
            <person name="Boedeker C."/>
            <person name="Pinto D."/>
            <person name="Vollmers J."/>
            <person name="Rivas-Marin E."/>
            <person name="Kohn T."/>
            <person name="Peeters S.H."/>
            <person name="Heuer A."/>
            <person name="Rast P."/>
            <person name="Oberbeckmann S."/>
            <person name="Bunk B."/>
            <person name="Jeske O."/>
            <person name="Meyerdierks A."/>
            <person name="Storesund J.E."/>
            <person name="Kallscheuer N."/>
            <person name="Luecker S."/>
            <person name="Lage O.M."/>
            <person name="Pohl T."/>
            <person name="Merkel B.J."/>
            <person name="Hornburger P."/>
            <person name="Mueller R.-W."/>
            <person name="Bruemmer F."/>
            <person name="Labrenz M."/>
            <person name="Spormann A.M."/>
            <person name="Op Den Camp H."/>
            <person name="Overmann J."/>
            <person name="Amann R."/>
            <person name="Jetten M.S.M."/>
            <person name="Mascher T."/>
            <person name="Medema M.H."/>
            <person name="Devos D.P."/>
            <person name="Kaster A.-K."/>
            <person name="Ovreas L."/>
            <person name="Rohde M."/>
            <person name="Galperin M.Y."/>
            <person name="Jogler C."/>
        </authorList>
    </citation>
    <scope>NUCLEOTIDE SEQUENCE [LARGE SCALE GENOMIC DNA]</scope>
    <source>
        <strain evidence="5 6">Q31b</strain>
    </source>
</reference>
<proteinExistence type="inferred from homology"/>
<dbReference type="Proteomes" id="UP000315471">
    <property type="component" value="Unassembled WGS sequence"/>
</dbReference>
<dbReference type="GO" id="GO:0022904">
    <property type="term" value="P:respiratory electron transport chain"/>
    <property type="evidence" value="ECO:0007669"/>
    <property type="project" value="TreeGrafter"/>
</dbReference>
<evidence type="ECO:0000256" key="3">
    <source>
        <dbReference type="ARBA" id="ARBA00034078"/>
    </source>
</evidence>
<sequence length="132" mass="14972">MNKSTLSTVSRPTAFEVQILRQDHPSRPSYWHTFRLDYEPGLNVTTVLQRIAMNPTTAEGERTTPLAYDVGCLEEVCGSCTMLIDGCVRQACSALVDSLLDDRHDAIELRPMSKFSVVRDLFVDRHRLFRAL</sequence>
<dbReference type="PANTHER" id="PTHR11921:SF29">
    <property type="entry name" value="SUCCINATE DEHYDROGENASE [UBIQUINONE] IRON-SULFUR SUBUNIT, MITOCHONDRIAL"/>
    <property type="match status" value="1"/>
</dbReference>
<comment type="similarity">
    <text evidence="2">Belongs to the succinate dehydrogenase/fumarate reductase iron-sulfur protein family.</text>
</comment>
<gene>
    <name evidence="5" type="ORF">Q31b_34380</name>
</gene>
<dbReference type="Gene3D" id="3.10.20.30">
    <property type="match status" value="1"/>
</dbReference>
<dbReference type="GO" id="GO:0009060">
    <property type="term" value="P:aerobic respiration"/>
    <property type="evidence" value="ECO:0007669"/>
    <property type="project" value="TreeGrafter"/>
</dbReference>
<comment type="caution">
    <text evidence="5">The sequence shown here is derived from an EMBL/GenBank/DDBJ whole genome shotgun (WGS) entry which is preliminary data.</text>
</comment>
<dbReference type="GO" id="GO:0051536">
    <property type="term" value="F:iron-sulfur cluster binding"/>
    <property type="evidence" value="ECO:0007669"/>
    <property type="project" value="InterPro"/>
</dbReference>